<dbReference type="PANTHER" id="PTHR43029:SF10">
    <property type="entry name" value="AMMONIUM TRANSPORTER MEP2"/>
    <property type="match status" value="1"/>
</dbReference>
<feature type="coiled-coil region" evidence="9">
    <location>
        <begin position="216"/>
        <end position="250"/>
    </location>
</feature>
<evidence type="ECO:0000256" key="11">
    <source>
        <dbReference type="SAM" id="Phobius"/>
    </source>
</evidence>
<feature type="domain" description="RING-type" evidence="12">
    <location>
        <begin position="33"/>
        <end position="68"/>
    </location>
</feature>
<dbReference type="SUPFAM" id="SSF49599">
    <property type="entry name" value="TRAF domain-like"/>
    <property type="match status" value="1"/>
</dbReference>
<evidence type="ECO:0000256" key="10">
    <source>
        <dbReference type="SAM" id="MobiDB-lite"/>
    </source>
</evidence>
<dbReference type="PROSITE" id="PS01219">
    <property type="entry name" value="AMMONIUM_TRANSP"/>
    <property type="match status" value="1"/>
</dbReference>
<evidence type="ECO:0000313" key="13">
    <source>
        <dbReference type="EMBL" id="KAJ4459477.1"/>
    </source>
</evidence>
<feature type="transmembrane region" description="Helical" evidence="11">
    <location>
        <begin position="461"/>
        <end position="485"/>
    </location>
</feature>
<feature type="transmembrane region" description="Helical" evidence="11">
    <location>
        <begin position="548"/>
        <end position="569"/>
    </location>
</feature>
<feature type="transmembrane region" description="Helical" evidence="11">
    <location>
        <begin position="647"/>
        <end position="668"/>
    </location>
</feature>
<feature type="transmembrane region" description="Helical" evidence="11">
    <location>
        <begin position="581"/>
        <end position="602"/>
    </location>
</feature>
<dbReference type="InterPro" id="IPR024041">
    <property type="entry name" value="NH4_transpt_AmtB-like_dom"/>
</dbReference>
<comment type="similarity">
    <text evidence="2">Belongs to the ammonia transporter channel (TC 1.A.11.2) family.</text>
</comment>
<dbReference type="SUPFAM" id="SSF111352">
    <property type="entry name" value="Ammonium transporter"/>
    <property type="match status" value="1"/>
</dbReference>
<reference evidence="13" key="1">
    <citation type="journal article" date="2022" name="bioRxiv">
        <title>Genomics of Preaxostyla Flagellates Illuminates Evolutionary Transitions and the Path Towards Mitochondrial Loss.</title>
        <authorList>
            <person name="Novak L.V.F."/>
            <person name="Treitli S.C."/>
            <person name="Pyrih J."/>
            <person name="Halakuc P."/>
            <person name="Pipaliya S.V."/>
            <person name="Vacek V."/>
            <person name="Brzon O."/>
            <person name="Soukal P."/>
            <person name="Eme L."/>
            <person name="Dacks J.B."/>
            <person name="Karnkowska A."/>
            <person name="Elias M."/>
            <person name="Hampl V."/>
        </authorList>
    </citation>
    <scope>NUCLEOTIDE SEQUENCE</scope>
    <source>
        <strain evidence="13">RCP-MX</strain>
    </source>
</reference>
<evidence type="ECO:0000256" key="5">
    <source>
        <dbReference type="ARBA" id="ARBA00022989"/>
    </source>
</evidence>
<protein>
    <submittedName>
        <fullName evidence="13">Ammonium transporter</fullName>
    </submittedName>
</protein>
<feature type="transmembrane region" description="Helical" evidence="11">
    <location>
        <begin position="735"/>
        <end position="752"/>
    </location>
</feature>
<dbReference type="EMBL" id="JAPMOS010000019">
    <property type="protein sequence ID" value="KAJ4459477.1"/>
    <property type="molecule type" value="Genomic_DNA"/>
</dbReference>
<dbReference type="InterPro" id="IPR001905">
    <property type="entry name" value="Ammonium_transpt"/>
</dbReference>
<dbReference type="InterPro" id="IPR029020">
    <property type="entry name" value="Ammonium/urea_transptr"/>
</dbReference>
<dbReference type="InterPro" id="IPR001841">
    <property type="entry name" value="Znf_RING"/>
</dbReference>
<keyword evidence="6 11" id="KW-0472">Membrane</keyword>
<feature type="transmembrane region" description="Helical" evidence="11">
    <location>
        <begin position="712"/>
        <end position="729"/>
    </location>
</feature>
<feature type="transmembrane region" description="Helical" evidence="11">
    <location>
        <begin position="680"/>
        <end position="700"/>
    </location>
</feature>
<evidence type="ECO:0000256" key="8">
    <source>
        <dbReference type="PROSITE-ProRule" id="PRU00175"/>
    </source>
</evidence>
<evidence type="ECO:0000256" key="4">
    <source>
        <dbReference type="ARBA" id="ARBA00022692"/>
    </source>
</evidence>
<evidence type="ECO:0000256" key="9">
    <source>
        <dbReference type="SAM" id="Coils"/>
    </source>
</evidence>
<accession>A0ABQ8UJU0</accession>
<keyword evidence="4 11" id="KW-0812">Transmembrane</keyword>
<comment type="caution">
    <text evidence="13">The sequence shown here is derived from an EMBL/GenBank/DDBJ whole genome shotgun (WGS) entry which is preliminary data.</text>
</comment>
<keyword evidence="9" id="KW-0175">Coiled coil</keyword>
<dbReference type="Gene3D" id="1.10.3430.10">
    <property type="entry name" value="Ammonium transporter AmtB like domains"/>
    <property type="match status" value="1"/>
</dbReference>
<name>A0ABQ8UJU0_9EUKA</name>
<proteinExistence type="inferred from homology"/>
<feature type="transmembrane region" description="Helical" evidence="11">
    <location>
        <begin position="764"/>
        <end position="785"/>
    </location>
</feature>
<dbReference type="PANTHER" id="PTHR43029">
    <property type="entry name" value="AMMONIUM TRANSPORTER MEP2"/>
    <property type="match status" value="1"/>
</dbReference>
<evidence type="ECO:0000256" key="3">
    <source>
        <dbReference type="ARBA" id="ARBA00022448"/>
    </source>
</evidence>
<feature type="transmembrane region" description="Helical" evidence="11">
    <location>
        <begin position="497"/>
        <end position="517"/>
    </location>
</feature>
<dbReference type="PROSITE" id="PS50089">
    <property type="entry name" value="ZF_RING_2"/>
    <property type="match status" value="1"/>
</dbReference>
<dbReference type="Proteomes" id="UP001141327">
    <property type="component" value="Unassembled WGS sequence"/>
</dbReference>
<evidence type="ECO:0000256" key="2">
    <source>
        <dbReference type="ARBA" id="ARBA00005887"/>
    </source>
</evidence>
<organism evidence="13 14">
    <name type="scientific">Paratrimastix pyriformis</name>
    <dbReference type="NCBI Taxonomy" id="342808"/>
    <lineage>
        <taxon>Eukaryota</taxon>
        <taxon>Metamonada</taxon>
        <taxon>Preaxostyla</taxon>
        <taxon>Paratrimastigidae</taxon>
        <taxon>Paratrimastix</taxon>
    </lineage>
</organism>
<keyword evidence="8" id="KW-0479">Metal-binding</keyword>
<keyword evidence="14" id="KW-1185">Reference proteome</keyword>
<gene>
    <name evidence="13" type="ORF">PAPYR_4526</name>
</gene>
<feature type="compositionally biased region" description="Low complexity" evidence="10">
    <location>
        <begin position="940"/>
        <end position="963"/>
    </location>
</feature>
<evidence type="ECO:0000259" key="12">
    <source>
        <dbReference type="PROSITE" id="PS50089"/>
    </source>
</evidence>
<comment type="subcellular location">
    <subcellularLocation>
        <location evidence="1">Membrane</location>
        <topology evidence="1">Multi-pass membrane protein</topology>
    </subcellularLocation>
</comment>
<evidence type="ECO:0000313" key="14">
    <source>
        <dbReference type="Proteomes" id="UP001141327"/>
    </source>
</evidence>
<feature type="region of interest" description="Disordered" evidence="10">
    <location>
        <begin position="898"/>
        <end position="963"/>
    </location>
</feature>
<dbReference type="Gene3D" id="3.30.40.10">
    <property type="entry name" value="Zinc/RING finger domain, C3HC4 (zinc finger)"/>
    <property type="match status" value="1"/>
</dbReference>
<sequence length="963" mass="102748">MDNAPTQTQGQNPARHRRALSYVTAVADEIWRCSACQEHYEDPVILSCGDAICRACLKTIGGVCPACKATITTNQVTPARALKHVVEGLQCHCPNRGLGCPVSMTVQAVELHLQAGCEFREEECDQCHQRVPRPEMARHKDTTCAAKHVSSLSQLTVAISPLGDFLEKMLSSRVVPLPTLRSPAGLQGDLAAHERDGVVGHVGLLKHCLATTSAELNRCRADLADTRAEITRCKEELEQTRADLAESRASPASADLARTRQELSALRAQIDQLFIPPAAPEGLVAQWDRITKEFVISWRPLPVMIAAAAPVADLAAPCCAVAAAALPVGPPVRYRVQATLLGDGGDRGPGSRTIIYMGSEVCCRFRFPADSPEDETAAIEVVAMRGLAESRLSDSALCVLPRATLFGAREIIDPEQTFRKLFFGCERTFQRLHCPSRVARRTHLRGMTLLPISAINSGDTALVLISAALVCFMTPGLAFFYGGLVRRKNVLSIMMQSFISMGVVTVIWMVFGFSLSFGRTGYVYGNPFDFIGLRDVGLNPDDRYGASIPLAAFFVFQEMFAVITPALITGAFADRVAFGPYLIFLIFWVLLVYAPVCHWIWGGGWMAMLGIKDFAGGMVVHATAGTAALVSVMIVGSRRLKPGEVPAPHNVAFVALGTGMLWFGWFGFNGGSALAANGQAALAWANTDIAGSMAMVTWMVMDTIRTHHPSMVSTLTGAVAGLATVTPAAGYIRPWAAVVFGLLAGVVCYMACELRKKMKLDDALDVFGCHGVGGLLGTVLLGIFADESVGGYGGAVSGKPIAIAWQLLGATVTCAWSFVMSYAIMRVIDRFWSMRVPADVEEKGLDLWLHGEVAYHFYEEKEKEGGDIGPMTSQELAIIPIPTPPNYEPREHPAATATVSGGMEADSAGMSAPAPVASPAPADPVLEVLPAPLAPPAAPLAPSVASTPVAAAPAAPQPLATDV</sequence>
<evidence type="ECO:0000256" key="1">
    <source>
        <dbReference type="ARBA" id="ARBA00004141"/>
    </source>
</evidence>
<dbReference type="InterPro" id="IPR018047">
    <property type="entry name" value="Ammonium_transpt_CS"/>
</dbReference>
<feature type="transmembrane region" description="Helical" evidence="11">
    <location>
        <begin position="614"/>
        <end position="635"/>
    </location>
</feature>
<keyword evidence="8" id="KW-0863">Zinc-finger</keyword>
<keyword evidence="8" id="KW-0862">Zinc</keyword>
<evidence type="ECO:0000256" key="7">
    <source>
        <dbReference type="ARBA" id="ARBA00023177"/>
    </source>
</evidence>
<keyword evidence="7" id="KW-0924">Ammonia transport</keyword>
<evidence type="ECO:0000256" key="6">
    <source>
        <dbReference type="ARBA" id="ARBA00023136"/>
    </source>
</evidence>
<keyword evidence="5 11" id="KW-1133">Transmembrane helix</keyword>
<keyword evidence="3" id="KW-0813">Transport</keyword>
<feature type="transmembrane region" description="Helical" evidence="11">
    <location>
        <begin position="805"/>
        <end position="825"/>
    </location>
</feature>
<dbReference type="SUPFAM" id="SSF57850">
    <property type="entry name" value="RING/U-box"/>
    <property type="match status" value="1"/>
</dbReference>
<dbReference type="NCBIfam" id="TIGR00836">
    <property type="entry name" value="amt"/>
    <property type="match status" value="1"/>
</dbReference>
<dbReference type="Pfam" id="PF00909">
    <property type="entry name" value="Ammonium_transp"/>
    <property type="match status" value="1"/>
</dbReference>
<dbReference type="InterPro" id="IPR013083">
    <property type="entry name" value="Znf_RING/FYVE/PHD"/>
</dbReference>